<dbReference type="AlphaFoldDB" id="A0ABD2KNL4"/>
<keyword evidence="2" id="KW-1185">Reference proteome</keyword>
<accession>A0ABD2KNL4</accession>
<comment type="caution">
    <text evidence="1">The sequence shown here is derived from an EMBL/GenBank/DDBJ whole genome shotgun (WGS) entry which is preliminary data.</text>
</comment>
<reference evidence="1 2" key="1">
    <citation type="submission" date="2024-10" db="EMBL/GenBank/DDBJ databases">
        <authorList>
            <person name="Kim D."/>
        </authorList>
    </citation>
    <scope>NUCLEOTIDE SEQUENCE [LARGE SCALE GENOMIC DNA]</scope>
    <source>
        <strain evidence="1">BH-2024</strain>
    </source>
</reference>
<sequence length="189" mass="22032">MPFPRANGNRNPSRTFKKFQTTLLSNCVQQQNAEVIFSVSYLSGDFVRNYVRGHDGRPPLFPVHSWNHHDSVLQDLGRTNNAQEGFHLALRMQFNSVHPPLSKVITVLKKEERIAADKLRQYELDPTQGIRIRERKKTYRENDLAIRNLVEGFGAIENPNEDEILGHFRSLQYRLMRNDFENWDDPIGD</sequence>
<name>A0ABD2KNL4_9BILA</name>
<dbReference type="Proteomes" id="UP001620626">
    <property type="component" value="Unassembled WGS sequence"/>
</dbReference>
<dbReference type="EMBL" id="JBICBT010000708">
    <property type="protein sequence ID" value="KAL3104535.1"/>
    <property type="molecule type" value="Genomic_DNA"/>
</dbReference>
<evidence type="ECO:0000313" key="1">
    <source>
        <dbReference type="EMBL" id="KAL3104535.1"/>
    </source>
</evidence>
<organism evidence="1 2">
    <name type="scientific">Heterodera trifolii</name>
    <dbReference type="NCBI Taxonomy" id="157864"/>
    <lineage>
        <taxon>Eukaryota</taxon>
        <taxon>Metazoa</taxon>
        <taxon>Ecdysozoa</taxon>
        <taxon>Nematoda</taxon>
        <taxon>Chromadorea</taxon>
        <taxon>Rhabditida</taxon>
        <taxon>Tylenchina</taxon>
        <taxon>Tylenchomorpha</taxon>
        <taxon>Tylenchoidea</taxon>
        <taxon>Heteroderidae</taxon>
        <taxon>Heteroderinae</taxon>
        <taxon>Heterodera</taxon>
    </lineage>
</organism>
<protein>
    <submittedName>
        <fullName evidence="1">Uncharacterized protein</fullName>
    </submittedName>
</protein>
<gene>
    <name evidence="1" type="ORF">niasHT_024759</name>
</gene>
<evidence type="ECO:0000313" key="2">
    <source>
        <dbReference type="Proteomes" id="UP001620626"/>
    </source>
</evidence>
<proteinExistence type="predicted"/>